<comment type="cofactor">
    <cofactor evidence="1">
        <name>a divalent metal cation</name>
        <dbReference type="ChEBI" id="CHEBI:60240"/>
    </cofactor>
</comment>
<evidence type="ECO:0000313" key="5">
    <source>
        <dbReference type="EMBL" id="CAJ1081155.1"/>
    </source>
</evidence>
<dbReference type="Pfam" id="PF13359">
    <property type="entry name" value="DDE_Tnp_4"/>
    <property type="match status" value="1"/>
</dbReference>
<keyword evidence="6" id="KW-1185">Reference proteome</keyword>
<name>A0AAV1H553_XYRNO</name>
<dbReference type="GO" id="GO:0046872">
    <property type="term" value="F:metal ion binding"/>
    <property type="evidence" value="ECO:0007669"/>
    <property type="project" value="UniProtKB-KW"/>
</dbReference>
<reference evidence="5" key="1">
    <citation type="submission" date="2023-08" db="EMBL/GenBank/DDBJ databases">
        <authorList>
            <person name="Alioto T."/>
            <person name="Alioto T."/>
            <person name="Gomez Garrido J."/>
        </authorList>
    </citation>
    <scope>NUCLEOTIDE SEQUENCE</scope>
</reference>
<accession>A0AAV1H553</accession>
<dbReference type="AlphaFoldDB" id="A0AAV1H553"/>
<feature type="domain" description="DDE Tnp4" evidence="4">
    <location>
        <begin position="4"/>
        <end position="69"/>
    </location>
</feature>
<dbReference type="InterPro" id="IPR027806">
    <property type="entry name" value="HARBI1_dom"/>
</dbReference>
<feature type="region of interest" description="Disordered" evidence="3">
    <location>
        <begin position="74"/>
        <end position="104"/>
    </location>
</feature>
<dbReference type="EMBL" id="OY660882">
    <property type="protein sequence ID" value="CAJ1081155.1"/>
    <property type="molecule type" value="Genomic_DNA"/>
</dbReference>
<dbReference type="Proteomes" id="UP001178508">
    <property type="component" value="Chromosome 19"/>
</dbReference>
<protein>
    <submittedName>
        <fullName evidence="5">Protein ALP1-like</fullName>
    </submittedName>
</protein>
<sequence length="104" mass="12039">MKPYLLRPYSGRRLPENTRVFNYRLSRAHRVVENTFGILTQRWRVYTGRLQVGPETADSIVRATCILHNMLRSAKIGGQNPDDEPDEDEVGVEDEEESILRPIQ</sequence>
<gene>
    <name evidence="5" type="ORF">XNOV1_A042571</name>
</gene>
<evidence type="ECO:0000313" key="6">
    <source>
        <dbReference type="Proteomes" id="UP001178508"/>
    </source>
</evidence>
<evidence type="ECO:0000256" key="3">
    <source>
        <dbReference type="SAM" id="MobiDB-lite"/>
    </source>
</evidence>
<organism evidence="5 6">
    <name type="scientific">Xyrichtys novacula</name>
    <name type="common">Pearly razorfish</name>
    <name type="synonym">Hemipteronotus novacula</name>
    <dbReference type="NCBI Taxonomy" id="13765"/>
    <lineage>
        <taxon>Eukaryota</taxon>
        <taxon>Metazoa</taxon>
        <taxon>Chordata</taxon>
        <taxon>Craniata</taxon>
        <taxon>Vertebrata</taxon>
        <taxon>Euteleostomi</taxon>
        <taxon>Actinopterygii</taxon>
        <taxon>Neopterygii</taxon>
        <taxon>Teleostei</taxon>
        <taxon>Neoteleostei</taxon>
        <taxon>Acanthomorphata</taxon>
        <taxon>Eupercaria</taxon>
        <taxon>Labriformes</taxon>
        <taxon>Labridae</taxon>
        <taxon>Xyrichtys</taxon>
    </lineage>
</organism>
<keyword evidence="2" id="KW-0479">Metal-binding</keyword>
<feature type="compositionally biased region" description="Acidic residues" evidence="3">
    <location>
        <begin position="81"/>
        <end position="97"/>
    </location>
</feature>
<proteinExistence type="predicted"/>
<evidence type="ECO:0000259" key="4">
    <source>
        <dbReference type="Pfam" id="PF13359"/>
    </source>
</evidence>
<evidence type="ECO:0000256" key="2">
    <source>
        <dbReference type="ARBA" id="ARBA00022723"/>
    </source>
</evidence>
<evidence type="ECO:0000256" key="1">
    <source>
        <dbReference type="ARBA" id="ARBA00001968"/>
    </source>
</evidence>